<dbReference type="RefSeq" id="XP_012946933.1">
    <property type="nucleotide sequence ID" value="XM_013091479.2"/>
</dbReference>
<dbReference type="PANTHER" id="PTHR13943">
    <property type="entry name" value="HRAS-LIKE SUPPRESSOR - RELATED"/>
    <property type="match status" value="1"/>
</dbReference>
<dbReference type="GO" id="GO:0016746">
    <property type="term" value="F:acyltransferase activity"/>
    <property type="evidence" value="ECO:0007669"/>
    <property type="project" value="UniProtKB-KW"/>
</dbReference>
<evidence type="ECO:0000313" key="8">
    <source>
        <dbReference type="RefSeq" id="XP_012946933.1"/>
    </source>
</evidence>
<reference evidence="8" key="1">
    <citation type="submission" date="2025-08" db="UniProtKB">
        <authorList>
            <consortium name="RefSeq"/>
        </authorList>
    </citation>
    <scope>IDENTIFICATION</scope>
</reference>
<accession>A0ABM1AG17</accession>
<keyword evidence="3" id="KW-0378">Hydrolase</keyword>
<dbReference type="PANTHER" id="PTHR13943:SF77">
    <property type="entry name" value="LRAT DOMAIN-CONTAINING PROTEIN"/>
    <property type="match status" value="1"/>
</dbReference>
<dbReference type="InterPro" id="IPR051496">
    <property type="entry name" value="H-rev107_PLA/AT"/>
</dbReference>
<dbReference type="PROSITE" id="PS51934">
    <property type="entry name" value="LRAT"/>
    <property type="match status" value="1"/>
</dbReference>
<evidence type="ECO:0000259" key="6">
    <source>
        <dbReference type="PROSITE" id="PS51934"/>
    </source>
</evidence>
<comment type="similarity">
    <text evidence="1">Belongs to the H-rev107 family.</text>
</comment>
<dbReference type="Gene3D" id="3.90.1720.10">
    <property type="entry name" value="endopeptidase domain like (from Nostoc punctiforme)"/>
    <property type="match status" value="1"/>
</dbReference>
<keyword evidence="2" id="KW-0808">Transferase</keyword>
<keyword evidence="8" id="KW-0012">Acyltransferase</keyword>
<evidence type="ECO:0000256" key="4">
    <source>
        <dbReference type="ARBA" id="ARBA00023098"/>
    </source>
</evidence>
<evidence type="ECO:0000256" key="1">
    <source>
        <dbReference type="ARBA" id="ARBA00007824"/>
    </source>
</evidence>
<evidence type="ECO:0000256" key="5">
    <source>
        <dbReference type="SAM" id="MobiDB-lite"/>
    </source>
</evidence>
<protein>
    <submittedName>
        <fullName evidence="8">Phospholipase A and acyltransferase 3</fullName>
    </submittedName>
</protein>
<dbReference type="Pfam" id="PF04970">
    <property type="entry name" value="LRAT"/>
    <property type="match status" value="1"/>
</dbReference>
<dbReference type="InterPro" id="IPR007053">
    <property type="entry name" value="LRAT_dom"/>
</dbReference>
<evidence type="ECO:0000256" key="3">
    <source>
        <dbReference type="ARBA" id="ARBA00022801"/>
    </source>
</evidence>
<proteinExistence type="inferred from homology"/>
<dbReference type="Proteomes" id="UP000694888">
    <property type="component" value="Unplaced"/>
</dbReference>
<keyword evidence="4" id="KW-0443">Lipid metabolism</keyword>
<feature type="region of interest" description="Disordered" evidence="5">
    <location>
        <begin position="1"/>
        <end position="37"/>
    </location>
</feature>
<evidence type="ECO:0000313" key="7">
    <source>
        <dbReference type="Proteomes" id="UP000694888"/>
    </source>
</evidence>
<gene>
    <name evidence="8" type="primary">LOC106014223</name>
</gene>
<organism evidence="7 8">
    <name type="scientific">Aplysia californica</name>
    <name type="common">California sea hare</name>
    <dbReference type="NCBI Taxonomy" id="6500"/>
    <lineage>
        <taxon>Eukaryota</taxon>
        <taxon>Metazoa</taxon>
        <taxon>Spiralia</taxon>
        <taxon>Lophotrochozoa</taxon>
        <taxon>Mollusca</taxon>
        <taxon>Gastropoda</taxon>
        <taxon>Heterobranchia</taxon>
        <taxon>Euthyneura</taxon>
        <taxon>Tectipleura</taxon>
        <taxon>Aplysiida</taxon>
        <taxon>Aplysioidea</taxon>
        <taxon>Aplysiidae</taxon>
        <taxon>Aplysia</taxon>
    </lineage>
</organism>
<keyword evidence="7" id="KW-1185">Reference proteome</keyword>
<evidence type="ECO:0000256" key="2">
    <source>
        <dbReference type="ARBA" id="ARBA00022679"/>
    </source>
</evidence>
<name>A0ABM1AG17_APLCA</name>
<feature type="domain" description="LRAT" evidence="6">
    <location>
        <begin position="52"/>
        <end position="153"/>
    </location>
</feature>
<feature type="compositionally biased region" description="Low complexity" evidence="5">
    <location>
        <begin position="1"/>
        <end position="25"/>
    </location>
</feature>
<dbReference type="GeneID" id="106014223"/>
<sequence length="173" mass="19257">MSFFSGSSSLSSASSSSRSAAVFSSLPAATPPSKEDKAHNLKVLKSLSPGDRVEFKRGVFSHWGLYIGDEKIIHVTGPEPEQAEVRIDKFLDVVQDGRAEKNNSKDEEWNPLAVGEIIKRAKQRLGKVQYSLLSNNCEHFVNWCRYGKSESDQVNKVMNTLFFPLPYSSLTSQ</sequence>